<feature type="transmembrane region" description="Helical" evidence="1">
    <location>
        <begin position="47"/>
        <end position="67"/>
    </location>
</feature>
<feature type="transmembrane region" description="Helical" evidence="1">
    <location>
        <begin position="6"/>
        <end position="26"/>
    </location>
</feature>
<feature type="transmembrane region" description="Helical" evidence="1">
    <location>
        <begin position="73"/>
        <end position="91"/>
    </location>
</feature>
<keyword evidence="1" id="KW-0472">Membrane</keyword>
<evidence type="ECO:0000256" key="1">
    <source>
        <dbReference type="SAM" id="Phobius"/>
    </source>
</evidence>
<sequence length="136" mass="15140">MTLIILYLFTLVVFLGLDFLGLSFVIKPVFERDIGTLLLDRFRVLPALAFYAFFIAVLLYFVSWPALKLESDLILVFLNAALLGAVGYGTYEFTNLATLKDWTSRMVVTDFLWGVTLSGVSATVGVWGTRMVAPLS</sequence>
<organism evidence="2">
    <name type="scientific">marine sediment metagenome</name>
    <dbReference type="NCBI Taxonomy" id="412755"/>
    <lineage>
        <taxon>unclassified sequences</taxon>
        <taxon>metagenomes</taxon>
        <taxon>ecological metagenomes</taxon>
    </lineage>
</organism>
<reference evidence="2" key="1">
    <citation type="journal article" date="2015" name="Nature">
        <title>Complex archaea that bridge the gap between prokaryotes and eukaryotes.</title>
        <authorList>
            <person name="Spang A."/>
            <person name="Saw J.H."/>
            <person name="Jorgensen S.L."/>
            <person name="Zaremba-Niedzwiedzka K."/>
            <person name="Martijn J."/>
            <person name="Lind A.E."/>
            <person name="van Eijk R."/>
            <person name="Schleper C."/>
            <person name="Guy L."/>
            <person name="Ettema T.J."/>
        </authorList>
    </citation>
    <scope>NUCLEOTIDE SEQUENCE</scope>
</reference>
<protein>
    <recommendedName>
        <fullName evidence="3">DUF2177 domain-containing protein</fullName>
    </recommendedName>
</protein>
<proteinExistence type="predicted"/>
<dbReference type="EMBL" id="LAZR01000921">
    <property type="protein sequence ID" value="KKN54599.1"/>
    <property type="molecule type" value="Genomic_DNA"/>
</dbReference>
<dbReference type="InterPro" id="IPR018687">
    <property type="entry name" value="DUF2177_membr"/>
</dbReference>
<name>A0A0F9RIH7_9ZZZZ</name>
<keyword evidence="1" id="KW-1133">Transmembrane helix</keyword>
<dbReference type="Pfam" id="PF09945">
    <property type="entry name" value="DUF2177"/>
    <property type="match status" value="1"/>
</dbReference>
<evidence type="ECO:0008006" key="3">
    <source>
        <dbReference type="Google" id="ProtNLM"/>
    </source>
</evidence>
<feature type="transmembrane region" description="Helical" evidence="1">
    <location>
        <begin position="111"/>
        <end position="133"/>
    </location>
</feature>
<keyword evidence="1" id="KW-0812">Transmembrane</keyword>
<evidence type="ECO:0000313" key="2">
    <source>
        <dbReference type="EMBL" id="KKN54599.1"/>
    </source>
</evidence>
<gene>
    <name evidence="2" type="ORF">LCGC14_0590640</name>
</gene>
<dbReference type="AlphaFoldDB" id="A0A0F9RIH7"/>
<comment type="caution">
    <text evidence="2">The sequence shown here is derived from an EMBL/GenBank/DDBJ whole genome shotgun (WGS) entry which is preliminary data.</text>
</comment>
<accession>A0A0F9RIH7</accession>